<dbReference type="EMBL" id="PJQD01000164">
    <property type="protein sequence ID" value="POY69941.1"/>
    <property type="molecule type" value="Genomic_DNA"/>
</dbReference>
<dbReference type="OrthoDB" id="550575at2759"/>
<gene>
    <name evidence="2" type="ORF">BMF94_7073</name>
</gene>
<evidence type="ECO:0000313" key="3">
    <source>
        <dbReference type="Proteomes" id="UP000237144"/>
    </source>
</evidence>
<dbReference type="STRING" id="741276.A0A2S5AZW0"/>
<proteinExistence type="predicted"/>
<name>A0A2S5AZW0_9BASI</name>
<dbReference type="InterPro" id="IPR006553">
    <property type="entry name" value="Leu-rich_rpt_Cys-con_subtyp"/>
</dbReference>
<accession>A0A2S5AZW0</accession>
<dbReference type="SMART" id="SM00367">
    <property type="entry name" value="LRR_CC"/>
    <property type="match status" value="5"/>
</dbReference>
<dbReference type="Gene3D" id="1.20.1280.50">
    <property type="match status" value="1"/>
</dbReference>
<reference evidence="2 3" key="1">
    <citation type="journal article" date="2018" name="Front. Microbiol.">
        <title>Prospects for Fungal Bioremediation of Acidic Radioactive Waste Sites: Characterization and Genome Sequence of Rhodotorula taiwanensis MD1149.</title>
        <authorList>
            <person name="Tkavc R."/>
            <person name="Matrosova V.Y."/>
            <person name="Grichenko O.E."/>
            <person name="Gostincar C."/>
            <person name="Volpe R.P."/>
            <person name="Klimenkova P."/>
            <person name="Gaidamakova E.K."/>
            <person name="Zhou C.E."/>
            <person name="Stewart B.J."/>
            <person name="Lyman M.G."/>
            <person name="Malfatti S.A."/>
            <person name="Rubinfeld B."/>
            <person name="Courtot M."/>
            <person name="Singh J."/>
            <person name="Dalgard C.L."/>
            <person name="Hamilton T."/>
            <person name="Frey K.G."/>
            <person name="Gunde-Cimerman N."/>
            <person name="Dugan L."/>
            <person name="Daly M.J."/>
        </authorList>
    </citation>
    <scope>NUCLEOTIDE SEQUENCE [LARGE SCALE GENOMIC DNA]</scope>
    <source>
        <strain evidence="2 3">MD1149</strain>
    </source>
</reference>
<keyword evidence="3" id="KW-1185">Reference proteome</keyword>
<organism evidence="2 3">
    <name type="scientific">Rhodotorula taiwanensis</name>
    <dbReference type="NCBI Taxonomy" id="741276"/>
    <lineage>
        <taxon>Eukaryota</taxon>
        <taxon>Fungi</taxon>
        <taxon>Dikarya</taxon>
        <taxon>Basidiomycota</taxon>
        <taxon>Pucciniomycotina</taxon>
        <taxon>Microbotryomycetes</taxon>
        <taxon>Sporidiobolales</taxon>
        <taxon>Sporidiobolaceae</taxon>
        <taxon>Rhodotorula</taxon>
    </lineage>
</organism>
<dbReference type="Proteomes" id="UP000237144">
    <property type="component" value="Unassembled WGS sequence"/>
</dbReference>
<feature type="region of interest" description="Disordered" evidence="1">
    <location>
        <begin position="1"/>
        <end position="99"/>
    </location>
</feature>
<protein>
    <recommendedName>
        <fullName evidence="4">F-box domain-containing protein</fullName>
    </recommendedName>
</protein>
<dbReference type="PANTHER" id="PTHR13318">
    <property type="entry name" value="PARTNER OF PAIRED, ISOFORM B-RELATED"/>
    <property type="match status" value="1"/>
</dbReference>
<feature type="compositionally biased region" description="Basic residues" evidence="1">
    <location>
        <begin position="25"/>
        <end position="34"/>
    </location>
</feature>
<dbReference type="GO" id="GO:0019005">
    <property type="term" value="C:SCF ubiquitin ligase complex"/>
    <property type="evidence" value="ECO:0007669"/>
    <property type="project" value="TreeGrafter"/>
</dbReference>
<evidence type="ECO:0000256" key="1">
    <source>
        <dbReference type="SAM" id="MobiDB-lite"/>
    </source>
</evidence>
<dbReference type="SUPFAM" id="SSF52047">
    <property type="entry name" value="RNI-like"/>
    <property type="match status" value="1"/>
</dbReference>
<comment type="caution">
    <text evidence="2">The sequence shown here is derived from an EMBL/GenBank/DDBJ whole genome shotgun (WGS) entry which is preliminary data.</text>
</comment>
<evidence type="ECO:0000313" key="2">
    <source>
        <dbReference type="EMBL" id="POY69941.1"/>
    </source>
</evidence>
<dbReference type="Gene3D" id="3.80.10.10">
    <property type="entry name" value="Ribonuclease Inhibitor"/>
    <property type="match status" value="2"/>
</dbReference>
<dbReference type="AlphaFoldDB" id="A0A2S5AZW0"/>
<feature type="region of interest" description="Disordered" evidence="1">
    <location>
        <begin position="726"/>
        <end position="752"/>
    </location>
</feature>
<feature type="compositionally biased region" description="Basic residues" evidence="1">
    <location>
        <begin position="1"/>
        <end position="11"/>
    </location>
</feature>
<evidence type="ECO:0008006" key="4">
    <source>
        <dbReference type="Google" id="ProtNLM"/>
    </source>
</evidence>
<dbReference type="PANTHER" id="PTHR13318:SF281">
    <property type="entry name" value="F-BOX DOMAIN-CONTAINING PROTEIN"/>
    <property type="match status" value="1"/>
</dbReference>
<dbReference type="InterPro" id="IPR032675">
    <property type="entry name" value="LRR_dom_sf"/>
</dbReference>
<sequence>MAGNHNARKLQVRPPTPPGLDSRPHRSRLRHLRSRLSATYSASAPVSDADEPAEVEGAVRRPRLRHRFSHSLTSLVSPRSDSDQDASGNEGGGQLARWRARSKAKLAQAFLPPSGFASSPPCAAQEATSPALLDAIMPTANSSIVRSASRNRSHSAPLLVTRATELVLPMSESHPMNVLAAPLATRPARPLRDPTETPIASPYYTCPSSPWLDQLQQQPEDDPFAAALAAETVPTDPQARPSVDVFSALPYELQLAVFRSLLEVCEGDWVRAIDAGQWTSDAARHRWSDGRAGGRRELVKIGRVSRLWRQLSMDSQLWPSVPAATLLGSNSLRRDGIDTLLRFAGAFATALDARGLGSWLDWKALGTLVDVAAVHGRGSTRLVSIDLTGCTALTATALSTLLSHSPLLRTLLVPGVRCVNDGHMRVLGSGCAELSVLDASRCACLPASSLLHLPYPPPQSSSASQDRECVQPRRGLRSLKASGLSGMNDFIVSTLLERHANLHTLDVSFSRLQDDSMKALVSVPSSENVAAVPNREPSQAGTASSRRRFPRLKHLVLSGCTALTSVGLGHLEGALPELEILEVARLGARARTDGLARLIASCPRLRKVDLEDDCEIGDDVLRALLPNPSSADASRLEHLNVSGCTALTDEALGRLVAGCTRLRALEADGTAMSDRTARTFINLAKDRAAAAQATASSRKQSDPLIDERYPAFLSILDNRTTGRRLSRDMGVGHRPRHGRRGHWTTVVPGYHDPGLTETDATATPATSLRECDQDRVVVRSFHSSLAVDVADAMRAARAVEEDGTSVAVSRSIQPRLRSLSDSEIFRRSGGAAHYHNDSASMGCVIA</sequence>
<feature type="compositionally biased region" description="Basic residues" evidence="1">
    <location>
        <begin position="733"/>
        <end position="742"/>
    </location>
</feature>
<dbReference type="GO" id="GO:0031146">
    <property type="term" value="P:SCF-dependent proteasomal ubiquitin-dependent protein catabolic process"/>
    <property type="evidence" value="ECO:0007669"/>
    <property type="project" value="TreeGrafter"/>
</dbReference>
<feature type="compositionally biased region" description="Polar residues" evidence="1">
    <location>
        <begin position="70"/>
        <end position="79"/>
    </location>
</feature>
<feature type="compositionally biased region" description="Basic residues" evidence="1">
    <location>
        <begin position="60"/>
        <end position="69"/>
    </location>
</feature>